<dbReference type="Pfam" id="PF03750">
    <property type="entry name" value="Csm2_III-A"/>
    <property type="match status" value="1"/>
</dbReference>
<sequence>MTTLNNADEINDKGESYGECFADAGISKTQLRRIYSQIKDAEREYENQNEEQAKDQLKLLRPLLFRMAARDAGSGNEGENEEENESEDENEASGMEMVKDEIWCQIETAVDGDGDLERFFQLMEATVAYHYYYDTMKEDEDE</sequence>
<feature type="compositionally biased region" description="Acidic residues" evidence="8">
    <location>
        <begin position="78"/>
        <end position="91"/>
    </location>
</feature>
<evidence type="ECO:0000256" key="1">
    <source>
        <dbReference type="ARBA" id="ARBA00003640"/>
    </source>
</evidence>
<evidence type="ECO:0000256" key="5">
    <source>
        <dbReference type="ARBA" id="ARBA00023118"/>
    </source>
</evidence>
<protein>
    <recommendedName>
        <fullName evidence="3">CRISPR system Cms protein Csm2</fullName>
    </recommendedName>
    <alternativeName>
        <fullName evidence="6">CRISPR type III A-associated protein Csm2</fullName>
    </alternativeName>
</protein>
<dbReference type="KEGG" id="haad:MW046_11015"/>
<comment type="function">
    <text evidence="1">This subunit may be involved in monitoring complementarity of crRNA and target RNA.</text>
</comment>
<feature type="coiled-coil region" evidence="7">
    <location>
        <begin position="31"/>
        <end position="58"/>
    </location>
</feature>
<feature type="region of interest" description="Disordered" evidence="8">
    <location>
        <begin position="70"/>
        <end position="96"/>
    </location>
</feature>
<dbReference type="NCBIfam" id="TIGR01870">
    <property type="entry name" value="cas_TM1810_Csm2"/>
    <property type="match status" value="1"/>
</dbReference>
<evidence type="ECO:0000256" key="8">
    <source>
        <dbReference type="SAM" id="MobiDB-lite"/>
    </source>
</evidence>
<evidence type="ECO:0000256" key="2">
    <source>
        <dbReference type="ARBA" id="ARBA00006896"/>
    </source>
</evidence>
<evidence type="ECO:0000313" key="9">
    <source>
        <dbReference type="EMBL" id="UPM42480.1"/>
    </source>
</evidence>
<organism evidence="9 10">
    <name type="scientific">Halocatena salina</name>
    <dbReference type="NCBI Taxonomy" id="2934340"/>
    <lineage>
        <taxon>Archaea</taxon>
        <taxon>Methanobacteriati</taxon>
        <taxon>Methanobacteriota</taxon>
        <taxon>Stenosarchaea group</taxon>
        <taxon>Halobacteria</taxon>
        <taxon>Halobacteriales</taxon>
        <taxon>Natronomonadaceae</taxon>
        <taxon>Halocatena</taxon>
    </lineage>
</organism>
<proteinExistence type="inferred from homology"/>
<accession>A0A8U0A057</accession>
<dbReference type="AlphaFoldDB" id="A0A8U0A057"/>
<dbReference type="GO" id="GO:0051607">
    <property type="term" value="P:defense response to virus"/>
    <property type="evidence" value="ECO:0007669"/>
    <property type="project" value="UniProtKB-KW"/>
</dbReference>
<evidence type="ECO:0000256" key="6">
    <source>
        <dbReference type="ARBA" id="ARBA00031723"/>
    </source>
</evidence>
<evidence type="ECO:0000256" key="3">
    <source>
        <dbReference type="ARBA" id="ARBA00016118"/>
    </source>
</evidence>
<dbReference type="RefSeq" id="WP_247993153.1">
    <property type="nucleotide sequence ID" value="NZ_CP096019.1"/>
</dbReference>
<evidence type="ECO:0000313" key="10">
    <source>
        <dbReference type="Proteomes" id="UP000831768"/>
    </source>
</evidence>
<dbReference type="InterPro" id="IPR010149">
    <property type="entry name" value="CRISPR-assoc_prot_Csm2_III-A"/>
</dbReference>
<evidence type="ECO:0000256" key="7">
    <source>
        <dbReference type="SAM" id="Coils"/>
    </source>
</evidence>
<keyword evidence="4" id="KW-0694">RNA-binding</keyword>
<name>A0A8U0A057_9EURY</name>
<comment type="similarity">
    <text evidence="2">Belongs to the CRISPR-associated Csm2 family.</text>
</comment>
<reference evidence="9" key="1">
    <citation type="submission" date="2022-04" db="EMBL/GenBank/DDBJ databases">
        <title>Halocatena sp. nov., isolated from a salt lake.</title>
        <authorList>
            <person name="Cui H.-L."/>
        </authorList>
    </citation>
    <scope>NUCLEOTIDE SEQUENCE</scope>
    <source>
        <strain evidence="9">AD-1</strain>
    </source>
</reference>
<keyword evidence="10" id="KW-1185">Reference proteome</keyword>
<evidence type="ECO:0000256" key="4">
    <source>
        <dbReference type="ARBA" id="ARBA00022884"/>
    </source>
</evidence>
<dbReference type="Proteomes" id="UP000831768">
    <property type="component" value="Chromosome"/>
</dbReference>
<keyword evidence="7" id="KW-0175">Coiled coil</keyword>
<dbReference type="EMBL" id="CP096019">
    <property type="protein sequence ID" value="UPM42480.1"/>
    <property type="molecule type" value="Genomic_DNA"/>
</dbReference>
<gene>
    <name evidence="9" type="primary">csm2</name>
    <name evidence="9" type="ORF">MW046_11015</name>
</gene>
<dbReference type="GO" id="GO:0003723">
    <property type="term" value="F:RNA binding"/>
    <property type="evidence" value="ECO:0007669"/>
    <property type="project" value="UniProtKB-KW"/>
</dbReference>
<dbReference type="GeneID" id="71928584"/>
<keyword evidence="5" id="KW-0051">Antiviral defense</keyword>